<proteinExistence type="predicted"/>
<protein>
    <recommendedName>
        <fullName evidence="2">C1q domain-containing protein</fullName>
    </recommendedName>
</protein>
<dbReference type="AlphaFoldDB" id="A0A0F9S6Q2"/>
<accession>A0A0F9S6Q2</accession>
<gene>
    <name evidence="1" type="ORF">LCGC14_0810750</name>
</gene>
<reference evidence="1" key="1">
    <citation type="journal article" date="2015" name="Nature">
        <title>Complex archaea that bridge the gap between prokaryotes and eukaryotes.</title>
        <authorList>
            <person name="Spang A."/>
            <person name="Saw J.H."/>
            <person name="Jorgensen S.L."/>
            <person name="Zaremba-Niedzwiedzka K."/>
            <person name="Martijn J."/>
            <person name="Lind A.E."/>
            <person name="van Eijk R."/>
            <person name="Schleper C."/>
            <person name="Guy L."/>
            <person name="Ettema T.J."/>
        </authorList>
    </citation>
    <scope>NUCLEOTIDE SEQUENCE</scope>
</reference>
<comment type="caution">
    <text evidence="1">The sequence shown here is derived from an EMBL/GenBank/DDBJ whole genome shotgun (WGS) entry which is preliminary data.</text>
</comment>
<organism evidence="1">
    <name type="scientific">marine sediment metagenome</name>
    <dbReference type="NCBI Taxonomy" id="412755"/>
    <lineage>
        <taxon>unclassified sequences</taxon>
        <taxon>metagenomes</taxon>
        <taxon>ecological metagenomes</taxon>
    </lineage>
</organism>
<sequence>MALRRDAFEALKPRSVDDELKRSDAASLSGVPLLRFGVFCAAKISRTGVQTIPEVADTKILFNVVEYDNYAVETNSQELMAVIGGSAGITVQRAGIYMVCARALWDGDGTADGVVRQLSIRKNTAFIARDQTWIGAGNALNVPTNRIAEPFALVRGDLIEAYVFHDRDPNASLGLVSEGESSFLSVHWVALG</sequence>
<evidence type="ECO:0000313" key="1">
    <source>
        <dbReference type="EMBL" id="KKN32731.1"/>
    </source>
</evidence>
<name>A0A0F9S6Q2_9ZZZZ</name>
<evidence type="ECO:0008006" key="2">
    <source>
        <dbReference type="Google" id="ProtNLM"/>
    </source>
</evidence>
<dbReference type="EMBL" id="LAZR01002231">
    <property type="protein sequence ID" value="KKN32731.1"/>
    <property type="molecule type" value="Genomic_DNA"/>
</dbReference>